<dbReference type="Proteomes" id="UP000243650">
    <property type="component" value="Unassembled WGS sequence"/>
</dbReference>
<dbReference type="Pfam" id="PF13075">
    <property type="entry name" value="DUF3939"/>
    <property type="match status" value="1"/>
</dbReference>
<organism evidence="1 2">
    <name type="scientific">Alkalicoccus urumqiensis</name>
    <name type="common">Bacillus urumqiensis</name>
    <dbReference type="NCBI Taxonomy" id="1548213"/>
    <lineage>
        <taxon>Bacteria</taxon>
        <taxon>Bacillati</taxon>
        <taxon>Bacillota</taxon>
        <taxon>Bacilli</taxon>
        <taxon>Bacillales</taxon>
        <taxon>Bacillaceae</taxon>
        <taxon>Alkalicoccus</taxon>
    </lineage>
</organism>
<evidence type="ECO:0000313" key="2">
    <source>
        <dbReference type="Proteomes" id="UP000243650"/>
    </source>
</evidence>
<sequence length="150" mass="17328">MFRKKRKAAGEEPAWEVISCSQDDIRQAVNAFARQADQRISLRSLIRQDNSLDPELLAPHLGGIPDRPFYMSKETFEVAEEQELVKMLDYAQIAVDQYFLETGNYPTMDGARSGKVSYFKLQHYLKEKPPMDLYLDPGDRMVTHRKPAEM</sequence>
<reference evidence="1 2" key="1">
    <citation type="submission" date="2018-03" db="EMBL/GenBank/DDBJ databases">
        <title>Bacillus urumqiensis sp. nov., a moderately haloalkaliphilic bacterium isolated from a salt lake.</title>
        <authorList>
            <person name="Zhao B."/>
            <person name="Liao Z."/>
        </authorList>
    </citation>
    <scope>NUCLEOTIDE SEQUENCE [LARGE SCALE GENOMIC DNA]</scope>
    <source>
        <strain evidence="1 2">BZ-SZ-XJ18</strain>
    </source>
</reference>
<dbReference type="OrthoDB" id="2352834at2"/>
<proteinExistence type="predicted"/>
<dbReference type="InterPro" id="IPR025071">
    <property type="entry name" value="DUF3939"/>
</dbReference>
<comment type="caution">
    <text evidence="1">The sequence shown here is derived from an EMBL/GenBank/DDBJ whole genome shotgun (WGS) entry which is preliminary data.</text>
</comment>
<dbReference type="EMBL" id="PVNS01000008">
    <property type="protein sequence ID" value="PRO65481.1"/>
    <property type="molecule type" value="Genomic_DNA"/>
</dbReference>
<dbReference type="AlphaFoldDB" id="A0A2P6MGS9"/>
<keyword evidence="2" id="KW-1185">Reference proteome</keyword>
<dbReference type="RefSeq" id="WP_105959320.1">
    <property type="nucleotide sequence ID" value="NZ_PVNS01000008.1"/>
</dbReference>
<gene>
    <name evidence="1" type="ORF">C6I21_10025</name>
</gene>
<name>A0A2P6MGS9_ALKUR</name>
<protein>
    <submittedName>
        <fullName evidence="1">DUF3939 domain-containing protein</fullName>
    </submittedName>
</protein>
<evidence type="ECO:0000313" key="1">
    <source>
        <dbReference type="EMBL" id="PRO65481.1"/>
    </source>
</evidence>
<accession>A0A2P6MGS9</accession>